<organism evidence="1 2">
    <name type="scientific">Actinocorallia longicatena</name>
    <dbReference type="NCBI Taxonomy" id="111803"/>
    <lineage>
        <taxon>Bacteria</taxon>
        <taxon>Bacillati</taxon>
        <taxon>Actinomycetota</taxon>
        <taxon>Actinomycetes</taxon>
        <taxon>Streptosporangiales</taxon>
        <taxon>Thermomonosporaceae</taxon>
        <taxon>Actinocorallia</taxon>
    </lineage>
</organism>
<gene>
    <name evidence="1" type="ORF">GCM10010468_56020</name>
</gene>
<dbReference type="Proteomes" id="UP001501237">
    <property type="component" value="Unassembled WGS sequence"/>
</dbReference>
<name>A0ABP6QGG2_9ACTN</name>
<reference evidence="2" key="1">
    <citation type="journal article" date="2019" name="Int. J. Syst. Evol. Microbiol.">
        <title>The Global Catalogue of Microorganisms (GCM) 10K type strain sequencing project: providing services to taxonomists for standard genome sequencing and annotation.</title>
        <authorList>
            <consortium name="The Broad Institute Genomics Platform"/>
            <consortium name="The Broad Institute Genome Sequencing Center for Infectious Disease"/>
            <person name="Wu L."/>
            <person name="Ma J."/>
        </authorList>
    </citation>
    <scope>NUCLEOTIDE SEQUENCE [LARGE SCALE GENOMIC DNA]</scope>
    <source>
        <strain evidence="2">JCM 9377</strain>
    </source>
</reference>
<protein>
    <submittedName>
        <fullName evidence="1">Uncharacterized protein</fullName>
    </submittedName>
</protein>
<dbReference type="EMBL" id="BAAAUV010000017">
    <property type="protein sequence ID" value="GAA3227299.1"/>
    <property type="molecule type" value="Genomic_DNA"/>
</dbReference>
<comment type="caution">
    <text evidence="1">The sequence shown here is derived from an EMBL/GenBank/DDBJ whole genome shotgun (WGS) entry which is preliminary data.</text>
</comment>
<proteinExistence type="predicted"/>
<accession>A0ABP6QGG2</accession>
<sequence length="71" mass="7903">MLASMNTLTVVEIPRPRASSGRPAADRPVASVDFRLTLVEELRDAGADDRDGDWLLARPRRSLFGRVLGRR</sequence>
<evidence type="ECO:0000313" key="2">
    <source>
        <dbReference type="Proteomes" id="UP001501237"/>
    </source>
</evidence>
<evidence type="ECO:0000313" key="1">
    <source>
        <dbReference type="EMBL" id="GAA3227299.1"/>
    </source>
</evidence>
<keyword evidence="2" id="KW-1185">Reference proteome</keyword>